<keyword evidence="3 7" id="KW-0812">Transmembrane</keyword>
<evidence type="ECO:0000259" key="8">
    <source>
        <dbReference type="Pfam" id="PF01618"/>
    </source>
</evidence>
<dbReference type="InterPro" id="IPR050790">
    <property type="entry name" value="ExbB/TolQ_transport"/>
</dbReference>
<keyword evidence="6" id="KW-0653">Protein transport</keyword>
<evidence type="ECO:0000256" key="1">
    <source>
        <dbReference type="ARBA" id="ARBA00004651"/>
    </source>
</evidence>
<dbReference type="PANTHER" id="PTHR30625:SF11">
    <property type="entry name" value="MOTA_TOLQ_EXBB PROTON CHANNEL DOMAIN-CONTAINING PROTEIN"/>
    <property type="match status" value="1"/>
</dbReference>
<dbReference type="OrthoDB" id="5728265at2"/>
<dbReference type="RefSeq" id="WP_132702105.1">
    <property type="nucleotide sequence ID" value="NZ_SLZR01000010.1"/>
</dbReference>
<keyword evidence="6" id="KW-0813">Transport</keyword>
<accession>A0A4R3I543</accession>
<comment type="subcellular location">
    <subcellularLocation>
        <location evidence="1">Cell membrane</location>
        <topology evidence="1">Multi-pass membrane protein</topology>
    </subcellularLocation>
    <subcellularLocation>
        <location evidence="6">Membrane</location>
        <topology evidence="6">Multi-pass membrane protein</topology>
    </subcellularLocation>
</comment>
<dbReference type="Pfam" id="PF01618">
    <property type="entry name" value="MotA_ExbB"/>
    <property type="match status" value="1"/>
</dbReference>
<reference evidence="9 10" key="1">
    <citation type="submission" date="2019-03" db="EMBL/GenBank/DDBJ databases">
        <title>Genomic Encyclopedia of Archaeal and Bacterial Type Strains, Phase II (KMG-II): from individual species to whole genera.</title>
        <authorList>
            <person name="Goeker M."/>
        </authorList>
    </citation>
    <scope>NUCLEOTIDE SEQUENCE [LARGE SCALE GENOMIC DNA]</scope>
    <source>
        <strain evidence="9 10">DSM 15388</strain>
    </source>
</reference>
<keyword evidence="5 7" id="KW-0472">Membrane</keyword>
<evidence type="ECO:0000313" key="9">
    <source>
        <dbReference type="EMBL" id="TCS40215.1"/>
    </source>
</evidence>
<evidence type="ECO:0000313" key="10">
    <source>
        <dbReference type="Proteomes" id="UP000295793"/>
    </source>
</evidence>
<feature type="transmembrane region" description="Helical" evidence="7">
    <location>
        <begin position="114"/>
        <end position="137"/>
    </location>
</feature>
<dbReference type="Proteomes" id="UP000295793">
    <property type="component" value="Unassembled WGS sequence"/>
</dbReference>
<evidence type="ECO:0000256" key="2">
    <source>
        <dbReference type="ARBA" id="ARBA00022475"/>
    </source>
</evidence>
<dbReference type="GO" id="GO:0017038">
    <property type="term" value="P:protein import"/>
    <property type="evidence" value="ECO:0007669"/>
    <property type="project" value="TreeGrafter"/>
</dbReference>
<evidence type="ECO:0000256" key="6">
    <source>
        <dbReference type="RuleBase" id="RU004057"/>
    </source>
</evidence>
<sequence length="208" mass="22919">MLYIMQSGGSFMWVILAVSVIAFALFAERYYFLFLRLNLNIDKSANQVKKLLQESNYQAALEECNRIIRHPLGRVLKSGILKAGRRDKEIEQALQESVLREVPNLKSRINYLSLVANIATLLGLLGTIIGLISAFAGVADAAASEKQEILSAGISVAMFTTAFGLVVAIPSMAGFYLLNNRSDWLVSKIDEKALSVFSVLTAREQSKD</sequence>
<gene>
    <name evidence="9" type="ORF">BCF53_110137</name>
</gene>
<dbReference type="GO" id="GO:0005886">
    <property type="term" value="C:plasma membrane"/>
    <property type="evidence" value="ECO:0007669"/>
    <property type="project" value="UniProtKB-SubCell"/>
</dbReference>
<feature type="domain" description="MotA/TolQ/ExbB proton channel" evidence="8">
    <location>
        <begin position="70"/>
        <end position="190"/>
    </location>
</feature>
<dbReference type="InterPro" id="IPR002898">
    <property type="entry name" value="MotA_ExbB_proton_chnl"/>
</dbReference>
<dbReference type="PANTHER" id="PTHR30625">
    <property type="entry name" value="PROTEIN TOLQ"/>
    <property type="match status" value="1"/>
</dbReference>
<feature type="transmembrane region" description="Helical" evidence="7">
    <location>
        <begin position="12"/>
        <end position="33"/>
    </location>
</feature>
<dbReference type="EMBL" id="SLZR01000010">
    <property type="protein sequence ID" value="TCS40215.1"/>
    <property type="molecule type" value="Genomic_DNA"/>
</dbReference>
<evidence type="ECO:0000256" key="4">
    <source>
        <dbReference type="ARBA" id="ARBA00022989"/>
    </source>
</evidence>
<comment type="similarity">
    <text evidence="6">Belongs to the exbB/tolQ family.</text>
</comment>
<keyword evidence="2" id="KW-1003">Cell membrane</keyword>
<feature type="transmembrane region" description="Helical" evidence="7">
    <location>
        <begin position="149"/>
        <end position="178"/>
    </location>
</feature>
<evidence type="ECO:0000256" key="5">
    <source>
        <dbReference type="ARBA" id="ARBA00023136"/>
    </source>
</evidence>
<evidence type="ECO:0000256" key="7">
    <source>
        <dbReference type="SAM" id="Phobius"/>
    </source>
</evidence>
<keyword evidence="10" id="KW-1185">Reference proteome</keyword>
<comment type="caution">
    <text evidence="9">The sequence shown here is derived from an EMBL/GenBank/DDBJ whole genome shotgun (WGS) entry which is preliminary data.</text>
</comment>
<proteinExistence type="inferred from homology"/>
<organism evidence="9 10">
    <name type="scientific">Reinekea marinisedimentorum</name>
    <dbReference type="NCBI Taxonomy" id="230495"/>
    <lineage>
        <taxon>Bacteria</taxon>
        <taxon>Pseudomonadati</taxon>
        <taxon>Pseudomonadota</taxon>
        <taxon>Gammaproteobacteria</taxon>
        <taxon>Oceanospirillales</taxon>
        <taxon>Saccharospirillaceae</taxon>
        <taxon>Reinekea</taxon>
    </lineage>
</organism>
<keyword evidence="4 7" id="KW-1133">Transmembrane helix</keyword>
<name>A0A4R3I543_9GAMM</name>
<dbReference type="AlphaFoldDB" id="A0A4R3I543"/>
<protein>
    <submittedName>
        <fullName evidence="9">Biopolymer transport protein ExbB/TolQ</fullName>
    </submittedName>
</protein>
<evidence type="ECO:0000256" key="3">
    <source>
        <dbReference type="ARBA" id="ARBA00022692"/>
    </source>
</evidence>